<keyword evidence="1" id="KW-0472">Membrane</keyword>
<evidence type="ECO:0000256" key="1">
    <source>
        <dbReference type="SAM" id="Phobius"/>
    </source>
</evidence>
<proteinExistence type="predicted"/>
<gene>
    <name evidence="2" type="ORF">J3Q64DRAFT_1702238</name>
</gene>
<name>A0ABR3AQM7_PHYBL</name>
<feature type="transmembrane region" description="Helical" evidence="1">
    <location>
        <begin position="79"/>
        <end position="105"/>
    </location>
</feature>
<protein>
    <submittedName>
        <fullName evidence="2">Uncharacterized protein</fullName>
    </submittedName>
</protein>
<accession>A0ABR3AQM7</accession>
<keyword evidence="3" id="KW-1185">Reference proteome</keyword>
<evidence type="ECO:0000313" key="2">
    <source>
        <dbReference type="EMBL" id="KAL0079129.1"/>
    </source>
</evidence>
<dbReference type="EMBL" id="JBCLYO010000023">
    <property type="protein sequence ID" value="KAL0079129.1"/>
    <property type="molecule type" value="Genomic_DNA"/>
</dbReference>
<evidence type="ECO:0000313" key="3">
    <source>
        <dbReference type="Proteomes" id="UP001448207"/>
    </source>
</evidence>
<reference evidence="2 3" key="1">
    <citation type="submission" date="2024-04" db="EMBL/GenBank/DDBJ databases">
        <title>Symmetric and asymmetric DNA N6-adenine methylation regulates different biological responses in Mucorales.</title>
        <authorList>
            <consortium name="Lawrence Berkeley National Laboratory"/>
            <person name="Lax C."/>
            <person name="Mondo S.J."/>
            <person name="Osorio-Concepcion M."/>
            <person name="Muszewska A."/>
            <person name="Corrochano-Luque M."/>
            <person name="Gutierrez G."/>
            <person name="Riley R."/>
            <person name="Lipzen A."/>
            <person name="Guo J."/>
            <person name="Hundley H."/>
            <person name="Amirebrahimi M."/>
            <person name="Ng V."/>
            <person name="Lorenzo-Gutierrez D."/>
            <person name="Binder U."/>
            <person name="Yang J."/>
            <person name="Song Y."/>
            <person name="Canovas D."/>
            <person name="Navarro E."/>
            <person name="Freitag M."/>
            <person name="Gabaldon T."/>
            <person name="Grigoriev I.V."/>
            <person name="Corrochano L.M."/>
            <person name="Nicolas F.E."/>
            <person name="Garre V."/>
        </authorList>
    </citation>
    <scope>NUCLEOTIDE SEQUENCE [LARGE SCALE GENOMIC DNA]</scope>
    <source>
        <strain evidence="2 3">L51</strain>
    </source>
</reference>
<organism evidence="2 3">
    <name type="scientific">Phycomyces blakesleeanus</name>
    <dbReference type="NCBI Taxonomy" id="4837"/>
    <lineage>
        <taxon>Eukaryota</taxon>
        <taxon>Fungi</taxon>
        <taxon>Fungi incertae sedis</taxon>
        <taxon>Mucoromycota</taxon>
        <taxon>Mucoromycotina</taxon>
        <taxon>Mucoromycetes</taxon>
        <taxon>Mucorales</taxon>
        <taxon>Phycomycetaceae</taxon>
        <taxon>Phycomyces</taxon>
    </lineage>
</organism>
<dbReference type="Proteomes" id="UP001448207">
    <property type="component" value="Unassembled WGS sequence"/>
</dbReference>
<keyword evidence="1" id="KW-0812">Transmembrane</keyword>
<sequence length="114" mass="12976">MLEANQNAPLKHTRRAVSWVEHTVKNSTLVSTNDLKAYRFIKSRGHKAIKIYSCLSSYTLVILHSIIEPSWSTDKSTDTSIVLSLLTTFVTSIFPFSGTSSPIFLDQCFYLRFR</sequence>
<feature type="transmembrane region" description="Helical" evidence="1">
    <location>
        <begin position="49"/>
        <end position="67"/>
    </location>
</feature>
<keyword evidence="1" id="KW-1133">Transmembrane helix</keyword>
<comment type="caution">
    <text evidence="2">The sequence shown here is derived from an EMBL/GenBank/DDBJ whole genome shotgun (WGS) entry which is preliminary data.</text>
</comment>